<accession>A0A2P5ARB8</accession>
<sequence>MRLDSWKFGLADKGGDWRQTVASVDFSAVNNRGLTRLLYASWLSTSGDGRRHCFVGHMGESRPDLMA</sequence>
<keyword evidence="2" id="KW-1185">Reference proteome</keyword>
<comment type="caution">
    <text evidence="1">The sequence shown here is derived from an EMBL/GenBank/DDBJ whole genome shotgun (WGS) entry which is preliminary data.</text>
</comment>
<name>A0A2P5ARB8_PARAD</name>
<evidence type="ECO:0000313" key="1">
    <source>
        <dbReference type="EMBL" id="PON39096.1"/>
    </source>
</evidence>
<reference evidence="2" key="1">
    <citation type="submission" date="2016-06" db="EMBL/GenBank/DDBJ databases">
        <title>Parallel loss of symbiosis genes in relatives of nitrogen-fixing non-legume Parasponia.</title>
        <authorList>
            <person name="Van Velzen R."/>
            <person name="Holmer R."/>
            <person name="Bu F."/>
            <person name="Rutten L."/>
            <person name="Van Zeijl A."/>
            <person name="Liu W."/>
            <person name="Santuari L."/>
            <person name="Cao Q."/>
            <person name="Sharma T."/>
            <person name="Shen D."/>
            <person name="Roswanjaya Y."/>
            <person name="Wardhani T."/>
            <person name="Kalhor M.S."/>
            <person name="Jansen J."/>
            <person name="Van den Hoogen J."/>
            <person name="Gungor B."/>
            <person name="Hartog M."/>
            <person name="Hontelez J."/>
            <person name="Verver J."/>
            <person name="Yang W.-C."/>
            <person name="Schijlen E."/>
            <person name="Repin R."/>
            <person name="Schilthuizen M."/>
            <person name="Schranz E."/>
            <person name="Heidstra R."/>
            <person name="Miyata K."/>
            <person name="Fedorova E."/>
            <person name="Kohlen W."/>
            <person name="Bisseling T."/>
            <person name="Smit S."/>
            <person name="Geurts R."/>
        </authorList>
    </citation>
    <scope>NUCLEOTIDE SEQUENCE [LARGE SCALE GENOMIC DNA]</scope>
    <source>
        <strain evidence="2">cv. WU1-14</strain>
    </source>
</reference>
<evidence type="ECO:0000313" key="2">
    <source>
        <dbReference type="Proteomes" id="UP000237105"/>
    </source>
</evidence>
<organism evidence="1 2">
    <name type="scientific">Parasponia andersonii</name>
    <name type="common">Sponia andersonii</name>
    <dbReference type="NCBI Taxonomy" id="3476"/>
    <lineage>
        <taxon>Eukaryota</taxon>
        <taxon>Viridiplantae</taxon>
        <taxon>Streptophyta</taxon>
        <taxon>Embryophyta</taxon>
        <taxon>Tracheophyta</taxon>
        <taxon>Spermatophyta</taxon>
        <taxon>Magnoliopsida</taxon>
        <taxon>eudicotyledons</taxon>
        <taxon>Gunneridae</taxon>
        <taxon>Pentapetalae</taxon>
        <taxon>rosids</taxon>
        <taxon>fabids</taxon>
        <taxon>Rosales</taxon>
        <taxon>Cannabaceae</taxon>
        <taxon>Parasponia</taxon>
    </lineage>
</organism>
<gene>
    <name evidence="1" type="ORF">PanWU01x14_307340</name>
</gene>
<proteinExistence type="predicted"/>
<dbReference type="AlphaFoldDB" id="A0A2P5ARB8"/>
<dbReference type="Proteomes" id="UP000237105">
    <property type="component" value="Unassembled WGS sequence"/>
</dbReference>
<dbReference type="EMBL" id="JXTB01000475">
    <property type="protein sequence ID" value="PON39096.1"/>
    <property type="molecule type" value="Genomic_DNA"/>
</dbReference>
<protein>
    <submittedName>
        <fullName evidence="1">Uncharacterized protein</fullName>
    </submittedName>
</protein>